<name>A0A427Y770_9TREE</name>
<comment type="caution">
    <text evidence="2">The sequence shown here is derived from an EMBL/GenBank/DDBJ whole genome shotgun (WGS) entry which is preliminary data.</text>
</comment>
<dbReference type="Proteomes" id="UP000279259">
    <property type="component" value="Unassembled WGS sequence"/>
</dbReference>
<proteinExistence type="predicted"/>
<keyword evidence="3" id="KW-1185">Reference proteome</keyword>
<reference evidence="2 3" key="1">
    <citation type="submission" date="2018-11" db="EMBL/GenBank/DDBJ databases">
        <title>Genome sequence of Saitozyma podzolica DSM 27192.</title>
        <authorList>
            <person name="Aliyu H."/>
            <person name="Gorte O."/>
            <person name="Ochsenreither K."/>
        </authorList>
    </citation>
    <scope>NUCLEOTIDE SEQUENCE [LARGE SCALE GENOMIC DNA]</scope>
    <source>
        <strain evidence="2 3">DSM 27192</strain>
    </source>
</reference>
<accession>A0A427Y770</accession>
<dbReference type="OrthoDB" id="2574774at2759"/>
<evidence type="ECO:0000313" key="3">
    <source>
        <dbReference type="Proteomes" id="UP000279259"/>
    </source>
</evidence>
<dbReference type="SUPFAM" id="SSF54695">
    <property type="entry name" value="POZ domain"/>
    <property type="match status" value="1"/>
</dbReference>
<dbReference type="STRING" id="1890683.A0A427Y770"/>
<protein>
    <submittedName>
        <fullName evidence="2">Uncharacterized protein</fullName>
    </submittedName>
</protein>
<evidence type="ECO:0000256" key="1">
    <source>
        <dbReference type="SAM" id="MobiDB-lite"/>
    </source>
</evidence>
<dbReference type="AlphaFoldDB" id="A0A427Y770"/>
<sequence length="536" mass="60400">MSTDDGIESPPHTSIKTHERYGPADRRDIALISSDGIAFHVGSMYLAFGSGVWRDMLTAGRPNTKPNGVDEIALTDKDIEHSQALVILLDLLYGLPVTRPTDDDREWINIENTIHLARKYDCSGALQALHHAIRGWLLKLEEPRRLFLLAAMFDDIEACSMIIKLAGRMQCPPEPRSALEFRPSATAKSALAQRIPGGHAFDVATWAPSLARRLPFRYMFALMRAEYEARHPAQGVAGWRSWKAITAQVDWEAVSVRFRQLLEEDKTTEKAMPASPSFTARVHGKSKRRYMYTVLAVPYLALALPEGQWGHRADMLISSDNVRFRVKSMCLAAASPVWRDMLEIPRVQAKVQPVETCLHAQEIVLTDRDLEGSGSLEILMDAIHGEPLPAPLPINVCMPKAAVGLARKYDCRAALQLFHHAIRGYMINSTQGRQLFVLATLFGDIPACEYIIEHSGHRFSEFDNMYTEHNQARLAHFVKGRTFQVAAWPMYMAEAVPFKYLFALRRAEFESKGDAATNTARKWDVVAKRFRELMTE</sequence>
<feature type="region of interest" description="Disordered" evidence="1">
    <location>
        <begin position="1"/>
        <end position="20"/>
    </location>
</feature>
<evidence type="ECO:0000313" key="2">
    <source>
        <dbReference type="EMBL" id="RSH86937.1"/>
    </source>
</evidence>
<organism evidence="2 3">
    <name type="scientific">Saitozyma podzolica</name>
    <dbReference type="NCBI Taxonomy" id="1890683"/>
    <lineage>
        <taxon>Eukaryota</taxon>
        <taxon>Fungi</taxon>
        <taxon>Dikarya</taxon>
        <taxon>Basidiomycota</taxon>
        <taxon>Agaricomycotina</taxon>
        <taxon>Tremellomycetes</taxon>
        <taxon>Tremellales</taxon>
        <taxon>Trimorphomycetaceae</taxon>
        <taxon>Saitozyma</taxon>
    </lineage>
</organism>
<dbReference type="EMBL" id="RSCD01000018">
    <property type="protein sequence ID" value="RSH86937.1"/>
    <property type="molecule type" value="Genomic_DNA"/>
</dbReference>
<dbReference type="InterPro" id="IPR011333">
    <property type="entry name" value="SKP1/BTB/POZ_sf"/>
</dbReference>
<gene>
    <name evidence="2" type="ORF">EHS25_003424</name>
</gene>